<proteinExistence type="predicted"/>
<accession>A0A3G5A3U9</accession>
<protein>
    <submittedName>
        <fullName evidence="1">Uncharacterized protein</fullName>
    </submittedName>
</protein>
<reference evidence="1" key="1">
    <citation type="submission" date="2018-10" db="EMBL/GenBank/DDBJ databases">
        <title>Hidden diversity of soil giant viruses.</title>
        <authorList>
            <person name="Schulz F."/>
            <person name="Alteio L."/>
            <person name="Goudeau D."/>
            <person name="Ryan E.M."/>
            <person name="Malmstrom R.R."/>
            <person name="Blanchard J."/>
            <person name="Woyke T."/>
        </authorList>
    </citation>
    <scope>NUCLEOTIDE SEQUENCE</scope>
    <source>
        <strain evidence="1">HAV1</strain>
    </source>
</reference>
<sequence>MKAIFFFLLFAGFVSGNIYNIDFYQTGSYDYSTNIVQAEPLENVMVRMNEWINETFNGTIINFETLMVDAESVWGSGVPGVWLVESYFMLSIRRMWYSGETAYSDNPGGIYDQSKFIVINNAFKTASIISAIILPVVSVIFI</sequence>
<dbReference type="EMBL" id="MK072251">
    <property type="protein sequence ID" value="AYV80881.1"/>
    <property type="molecule type" value="Genomic_DNA"/>
</dbReference>
<evidence type="ECO:0000313" key="1">
    <source>
        <dbReference type="EMBL" id="AYV80881.1"/>
    </source>
</evidence>
<gene>
    <name evidence="1" type="ORF">Harvfovirus9_11</name>
</gene>
<name>A0A3G5A3U9_9VIRU</name>
<organism evidence="1">
    <name type="scientific">Harvfovirus sp</name>
    <dbReference type="NCBI Taxonomy" id="2487768"/>
    <lineage>
        <taxon>Viruses</taxon>
        <taxon>Varidnaviria</taxon>
        <taxon>Bamfordvirae</taxon>
        <taxon>Nucleocytoviricota</taxon>
        <taxon>Megaviricetes</taxon>
        <taxon>Imitervirales</taxon>
        <taxon>Mimiviridae</taxon>
        <taxon>Klosneuvirinae</taxon>
    </lineage>
</organism>